<evidence type="ECO:0000256" key="2">
    <source>
        <dbReference type="SAM" id="SignalP"/>
    </source>
</evidence>
<accession>A0A3R7PL87</accession>
<keyword evidence="2" id="KW-0732">Signal</keyword>
<organism evidence="3 4">
    <name type="scientific">Penaeus vannamei</name>
    <name type="common">Whiteleg shrimp</name>
    <name type="synonym">Litopenaeus vannamei</name>
    <dbReference type="NCBI Taxonomy" id="6689"/>
    <lineage>
        <taxon>Eukaryota</taxon>
        <taxon>Metazoa</taxon>
        <taxon>Ecdysozoa</taxon>
        <taxon>Arthropoda</taxon>
        <taxon>Crustacea</taxon>
        <taxon>Multicrustacea</taxon>
        <taxon>Malacostraca</taxon>
        <taxon>Eumalacostraca</taxon>
        <taxon>Eucarida</taxon>
        <taxon>Decapoda</taxon>
        <taxon>Dendrobranchiata</taxon>
        <taxon>Penaeoidea</taxon>
        <taxon>Penaeidae</taxon>
        <taxon>Penaeus</taxon>
    </lineage>
</organism>
<feature type="chain" id="PRO_5018545146" evidence="2">
    <location>
        <begin position="30"/>
        <end position="281"/>
    </location>
</feature>
<gene>
    <name evidence="3" type="ORF">C7M84_005964</name>
</gene>
<name>A0A3R7PL87_PENVA</name>
<dbReference type="EMBL" id="QCYY01001765">
    <property type="protein sequence ID" value="ROT75494.1"/>
    <property type="molecule type" value="Genomic_DNA"/>
</dbReference>
<keyword evidence="4" id="KW-1185">Reference proteome</keyword>
<protein>
    <submittedName>
        <fullName evidence="3">Uncharacterized protein</fullName>
    </submittedName>
</protein>
<comment type="caution">
    <text evidence="3">The sequence shown here is derived from an EMBL/GenBank/DDBJ whole genome shotgun (WGS) entry which is preliminary data.</text>
</comment>
<feature type="compositionally biased region" description="Low complexity" evidence="1">
    <location>
        <begin position="272"/>
        <end position="281"/>
    </location>
</feature>
<dbReference type="OrthoDB" id="6379454at2759"/>
<reference evidence="3 4" key="1">
    <citation type="submission" date="2018-04" db="EMBL/GenBank/DDBJ databases">
        <authorList>
            <person name="Zhang X."/>
            <person name="Yuan J."/>
            <person name="Li F."/>
            <person name="Xiang J."/>
        </authorList>
    </citation>
    <scope>NUCLEOTIDE SEQUENCE [LARGE SCALE GENOMIC DNA]</scope>
    <source>
        <tissue evidence="3">Muscle</tissue>
    </source>
</reference>
<evidence type="ECO:0000313" key="3">
    <source>
        <dbReference type="EMBL" id="ROT75494.1"/>
    </source>
</evidence>
<evidence type="ECO:0000256" key="1">
    <source>
        <dbReference type="SAM" id="MobiDB-lite"/>
    </source>
</evidence>
<dbReference type="Proteomes" id="UP000283509">
    <property type="component" value="Unassembled WGS sequence"/>
</dbReference>
<dbReference type="AlphaFoldDB" id="A0A3R7PL87"/>
<feature type="region of interest" description="Disordered" evidence="1">
    <location>
        <begin position="259"/>
        <end position="281"/>
    </location>
</feature>
<feature type="signal peptide" evidence="2">
    <location>
        <begin position="1"/>
        <end position="29"/>
    </location>
</feature>
<sequence>MTLPRDLRFLWMSCWLGVFLCVGISSVCGGSARHVYVRCIKDEDDGRRDHCQLRREGEDKMQSVAVCVLVLAAGVSAVPPAGGFAASPWADTSMCSPTDPPAVCQLKKGQCSPLATVFSPPGGPVKAVTSCATATGVVLGPQFYMSIGKAFSSGNLESMVDMVSSDSTEATVMRFCFVNATGLLNSDLLADFISCLRSACMASVTVPATAGGSPFMGSSPFPMMSPYMGSPYMGSPYMGSPSGMKSSPYMGSPFAMKSPAAVGAKPPKKASPKMASFPTQA</sequence>
<evidence type="ECO:0000313" key="4">
    <source>
        <dbReference type="Proteomes" id="UP000283509"/>
    </source>
</evidence>
<reference evidence="3 4" key="2">
    <citation type="submission" date="2019-01" db="EMBL/GenBank/DDBJ databases">
        <title>The decoding of complex shrimp genome reveals the adaptation for benthos swimmer, frequently molting mechanism and breeding impact on genome.</title>
        <authorList>
            <person name="Sun Y."/>
            <person name="Gao Y."/>
            <person name="Yu Y."/>
        </authorList>
    </citation>
    <scope>NUCLEOTIDE SEQUENCE [LARGE SCALE GENOMIC DNA]</scope>
    <source>
        <tissue evidence="3">Muscle</tissue>
    </source>
</reference>
<proteinExistence type="predicted"/>